<dbReference type="GO" id="GO:0031097">
    <property type="term" value="C:medial cortex"/>
    <property type="evidence" value="ECO:0007669"/>
    <property type="project" value="TreeGrafter"/>
</dbReference>
<dbReference type="AlphaFoldDB" id="A0A4T0X4B2"/>
<comment type="caution">
    <text evidence="2">The sequence shown here is derived from an EMBL/GenBank/DDBJ whole genome shotgun (WGS) entry which is preliminary data.</text>
</comment>
<feature type="compositionally biased region" description="Polar residues" evidence="1">
    <location>
        <begin position="392"/>
        <end position="415"/>
    </location>
</feature>
<dbReference type="GO" id="GO:0043332">
    <property type="term" value="C:mating projection tip"/>
    <property type="evidence" value="ECO:0007669"/>
    <property type="project" value="TreeGrafter"/>
</dbReference>
<protein>
    <submittedName>
        <fullName evidence="2">Uncharacterized protein</fullName>
    </submittedName>
</protein>
<dbReference type="EMBL" id="SELW01000166">
    <property type="protein sequence ID" value="TID30258.1"/>
    <property type="molecule type" value="Genomic_DNA"/>
</dbReference>
<organism evidence="2 3">
    <name type="scientific">Pichia inconspicua</name>
    <dbReference type="NCBI Taxonomy" id="52247"/>
    <lineage>
        <taxon>Eukaryota</taxon>
        <taxon>Fungi</taxon>
        <taxon>Dikarya</taxon>
        <taxon>Ascomycota</taxon>
        <taxon>Saccharomycotina</taxon>
        <taxon>Pichiomycetes</taxon>
        <taxon>Pichiales</taxon>
        <taxon>Pichiaceae</taxon>
        <taxon>Pichia</taxon>
    </lineage>
</organism>
<dbReference type="GO" id="GO:0006897">
    <property type="term" value="P:endocytosis"/>
    <property type="evidence" value="ECO:0007669"/>
    <property type="project" value="InterPro"/>
</dbReference>
<name>A0A4T0X4B2_9ASCO</name>
<dbReference type="PANTHER" id="PTHR47174:SF1">
    <property type="entry name" value="REDUCED VIABILITY UPON STARVATION PROTEIN 167"/>
    <property type="match status" value="1"/>
</dbReference>
<dbReference type="InterPro" id="IPR046982">
    <property type="entry name" value="BIN3/RVS161-like"/>
</dbReference>
<dbReference type="GO" id="GO:0008289">
    <property type="term" value="F:lipid binding"/>
    <property type="evidence" value="ECO:0007669"/>
    <property type="project" value="TreeGrafter"/>
</dbReference>
<evidence type="ECO:0000313" key="2">
    <source>
        <dbReference type="EMBL" id="TID30258.1"/>
    </source>
</evidence>
<dbReference type="OrthoDB" id="10255128at2759"/>
<feature type="region of interest" description="Disordered" evidence="1">
    <location>
        <begin position="380"/>
        <end position="438"/>
    </location>
</feature>
<evidence type="ECO:0000313" key="3">
    <source>
        <dbReference type="Proteomes" id="UP000307173"/>
    </source>
</evidence>
<dbReference type="GO" id="GO:0097320">
    <property type="term" value="P:plasma membrane tubulation"/>
    <property type="evidence" value="ECO:0007669"/>
    <property type="project" value="TreeGrafter"/>
</dbReference>
<dbReference type="GO" id="GO:0051666">
    <property type="term" value="P:actin cortical patch localization"/>
    <property type="evidence" value="ECO:0007669"/>
    <property type="project" value="InterPro"/>
</dbReference>
<dbReference type="Proteomes" id="UP000307173">
    <property type="component" value="Unassembled WGS sequence"/>
</dbReference>
<dbReference type="GO" id="GO:1990528">
    <property type="term" value="C:Rvs161p-Rvs167p complex"/>
    <property type="evidence" value="ECO:0007669"/>
    <property type="project" value="TreeGrafter"/>
</dbReference>
<sequence length="530" mass="59976">MSLRGVGKAIYRTPHQLFGRRTAEDEIYKQWEHDISVSIAGLEYMKLENQKIQSFWKKLMTNFLLVISIFLDSHKQIGKHSTQNADRNEDFADITTHDIEQAHKLANLLNERVSGILKASTESFVSKCDEMIKVLKSIQKLMTKRNHKKIDYDMQIKKLDSLLKNSATAEKDKNKLEIHQTKLTEVEIIYKDINGKVNLIVPEVLSSLSEFLNKLIYKLYFSNREILDYIQRNLEKFNRVHGIVSDKSILSYDYIISEFNQLHSQGIHRLNDLILLKDFGSLREKTLAESTTKHVNNAASTIVDTTVNFTSTVYTKASKPNQKLSVSLGTFKIDNPVKPYSKEGIFASALDPIEFVQTADNLIDVHEKLPTLTPITDFDATSDLPMIPNDTGPKSPTIENNQDWLKPLKNSTLNVKKQRDNSALSSSSSPRPEETTAEIRDITSDRNVSSASYAASSLNLDIKSETYKYVSVTVDNITKQIHKIVTQPEILRTPLSLKNNELKSNDRLITSLIAAKSSVTANAFAGFYSV</sequence>
<dbReference type="PANTHER" id="PTHR47174">
    <property type="entry name" value="BRIDGING INTEGRATOR 3"/>
    <property type="match status" value="1"/>
</dbReference>
<dbReference type="SUPFAM" id="SSF103657">
    <property type="entry name" value="BAR/IMD domain-like"/>
    <property type="match status" value="1"/>
</dbReference>
<gene>
    <name evidence="2" type="ORF">CANINC_001138</name>
</gene>
<accession>A0A4T0X4B2</accession>
<dbReference type="Gene3D" id="1.20.1270.60">
    <property type="entry name" value="Arfaptin homology (AH) domain/BAR domain"/>
    <property type="match status" value="1"/>
</dbReference>
<keyword evidence="3" id="KW-1185">Reference proteome</keyword>
<dbReference type="InterPro" id="IPR027267">
    <property type="entry name" value="AH/BAR_dom_sf"/>
</dbReference>
<proteinExistence type="predicted"/>
<evidence type="ECO:0000256" key="1">
    <source>
        <dbReference type="SAM" id="MobiDB-lite"/>
    </source>
</evidence>
<reference evidence="2 3" key="1">
    <citation type="journal article" date="2019" name="Front. Genet.">
        <title>Whole-Genome Sequencing of the Opportunistic Yeast Pathogen Candida inconspicua Uncovers Its Hybrid Origin.</title>
        <authorList>
            <person name="Mixao V."/>
            <person name="Hansen A.P."/>
            <person name="Saus E."/>
            <person name="Boekhout T."/>
            <person name="Lass-Florl C."/>
            <person name="Gabaldon T."/>
        </authorList>
    </citation>
    <scope>NUCLEOTIDE SEQUENCE [LARGE SCALE GENOMIC DNA]</scope>
    <source>
        <strain evidence="2 3">CBS 180</strain>
    </source>
</reference>
<dbReference type="GO" id="GO:0030479">
    <property type="term" value="C:actin cortical patch"/>
    <property type="evidence" value="ECO:0007669"/>
    <property type="project" value="TreeGrafter"/>
</dbReference>
<dbReference type="STRING" id="52247.A0A4T0X4B2"/>